<evidence type="ECO:0000313" key="14">
    <source>
        <dbReference type="Proteomes" id="UP001237869"/>
    </source>
</evidence>
<evidence type="ECO:0000256" key="1">
    <source>
        <dbReference type="ARBA" id="ARBA00001966"/>
    </source>
</evidence>
<dbReference type="InterPro" id="IPR038135">
    <property type="entry name" value="Methylthiotransferase_N_sf"/>
</dbReference>
<evidence type="ECO:0000256" key="9">
    <source>
        <dbReference type="ARBA" id="ARBA00033765"/>
    </source>
</evidence>
<evidence type="ECO:0000256" key="4">
    <source>
        <dbReference type="ARBA" id="ARBA00022679"/>
    </source>
</evidence>
<dbReference type="InterPro" id="IPR058240">
    <property type="entry name" value="rSAM_sf"/>
</dbReference>
<dbReference type="SFLD" id="SFLDS00029">
    <property type="entry name" value="Radical_SAM"/>
    <property type="match status" value="1"/>
</dbReference>
<dbReference type="Gene3D" id="3.40.50.12160">
    <property type="entry name" value="Methylthiotransferase, N-terminal domain"/>
    <property type="match status" value="1"/>
</dbReference>
<dbReference type="InterPro" id="IPR005839">
    <property type="entry name" value="Methylthiotransferase"/>
</dbReference>
<evidence type="ECO:0000259" key="12">
    <source>
        <dbReference type="PROSITE" id="PS51918"/>
    </source>
</evidence>
<accession>A0AAJ6FDC2</accession>
<dbReference type="GO" id="GO:0046872">
    <property type="term" value="F:metal ion binding"/>
    <property type="evidence" value="ECO:0007669"/>
    <property type="project" value="UniProtKB-KW"/>
</dbReference>
<evidence type="ECO:0000256" key="8">
    <source>
        <dbReference type="ARBA" id="ARBA00023014"/>
    </source>
</evidence>
<dbReference type="Proteomes" id="UP001237869">
    <property type="component" value="Chromosome"/>
</dbReference>
<protein>
    <recommendedName>
        <fullName evidence="9">tRNA-2-methylthio-N(6)-dimethylallyladenosine synthase</fullName>
        <ecNumber evidence="9">2.8.4.3</ecNumber>
    </recommendedName>
</protein>
<dbReference type="GO" id="GO:0051539">
    <property type="term" value="F:4 iron, 4 sulfur cluster binding"/>
    <property type="evidence" value="ECO:0007669"/>
    <property type="project" value="UniProtKB-KW"/>
</dbReference>
<feature type="domain" description="TRAM" evidence="10">
    <location>
        <begin position="358"/>
        <end position="420"/>
    </location>
</feature>
<dbReference type="GO" id="GO:0035597">
    <property type="term" value="F:tRNA-2-methylthio-N(6)-dimethylallyladenosine(37) synthase activity"/>
    <property type="evidence" value="ECO:0007669"/>
    <property type="project" value="UniProtKB-EC"/>
</dbReference>
<dbReference type="Pfam" id="PF00919">
    <property type="entry name" value="UPF0004"/>
    <property type="match status" value="1"/>
</dbReference>
<sequence>MFNYIKIFVKTLGCNINNLESEKIFNFIKYFKIKKKNFFFNCNLLILNSCVIRKNPEIKIFKELKKWSFIKKYKKNIIFLTGCLVEFENFEKFKLIKIDILFNNICNIYINKLLIFFIKNKKKIFFIKKKINYFVKNKINNYFLIMKGCNHNCSYCVIPQIKGKEYYFSYNYIIYNIIKNIKKKFCEITLLGQNVNSYFYKNNDFCSLIFNISKIKNIKRISFLSSNIKDFKKNFFFLYKNIKKISNHFHLPIQSGSNKILKKMNRKYNLLEYFLFIKKIKKIRKITVSSDIIISFPEENYIDFDDSLKIIKKIKFLDIFFFSYSKRINTISYNFKNNNKMNKFKLFLFQKFIIKNKYSFLNKKERVLVIGYIKNNIFIGKMDNFKLVFFEFYNYKIIGTFVIVKIIKNKKNFFLGIYENMYLFL</sequence>
<keyword evidence="6" id="KW-0479">Metal-binding</keyword>
<keyword evidence="3" id="KW-0004">4Fe-4S</keyword>
<dbReference type="PANTHER" id="PTHR43020">
    <property type="entry name" value="CDK5 REGULATORY SUBUNIT-ASSOCIATED PROTEIN 1"/>
    <property type="match status" value="1"/>
</dbReference>
<gene>
    <name evidence="13" type="ORF">MEJ65_00655</name>
</gene>
<organism evidence="13 14">
    <name type="scientific">Carsonella ruddii</name>
    <dbReference type="NCBI Taxonomy" id="114186"/>
    <lineage>
        <taxon>Bacteria</taxon>
        <taxon>Pseudomonadati</taxon>
        <taxon>Pseudomonadota</taxon>
        <taxon>Gammaproteobacteria</taxon>
        <taxon>Oceanospirillales</taxon>
        <taxon>Halomonadaceae</taxon>
        <taxon>Zymobacter group</taxon>
        <taxon>Candidatus Carsonella</taxon>
    </lineage>
</organism>
<dbReference type="EC" id="2.8.4.3" evidence="9"/>
<dbReference type="PROSITE" id="PS51918">
    <property type="entry name" value="RADICAL_SAM"/>
    <property type="match status" value="1"/>
</dbReference>
<evidence type="ECO:0000256" key="5">
    <source>
        <dbReference type="ARBA" id="ARBA00022691"/>
    </source>
</evidence>
<dbReference type="PROSITE" id="PS51449">
    <property type="entry name" value="MTTASE_N"/>
    <property type="match status" value="1"/>
</dbReference>
<dbReference type="NCBIfam" id="TIGR00089">
    <property type="entry name" value="MiaB/RimO family radical SAM methylthiotransferase"/>
    <property type="match status" value="1"/>
</dbReference>
<evidence type="ECO:0000259" key="11">
    <source>
        <dbReference type="PROSITE" id="PS51449"/>
    </source>
</evidence>
<dbReference type="PROSITE" id="PS50926">
    <property type="entry name" value="TRAM"/>
    <property type="match status" value="1"/>
</dbReference>
<dbReference type="EMBL" id="CP092148">
    <property type="protein sequence ID" value="WGS67168.1"/>
    <property type="molecule type" value="Genomic_DNA"/>
</dbReference>
<dbReference type="InterPro" id="IPR013848">
    <property type="entry name" value="Methylthiotransferase_N"/>
</dbReference>
<evidence type="ECO:0000256" key="6">
    <source>
        <dbReference type="ARBA" id="ARBA00022723"/>
    </source>
</evidence>
<name>A0AAJ6FDC2_CARRU</name>
<keyword evidence="7" id="KW-0408">Iron</keyword>
<dbReference type="InterPro" id="IPR023404">
    <property type="entry name" value="rSAM_horseshoe"/>
</dbReference>
<evidence type="ECO:0000313" key="13">
    <source>
        <dbReference type="EMBL" id="WGS67168.1"/>
    </source>
</evidence>
<dbReference type="Pfam" id="PF04055">
    <property type="entry name" value="Radical_SAM"/>
    <property type="match status" value="1"/>
</dbReference>
<comment type="cofactor">
    <cofactor evidence="1">
        <name>[4Fe-4S] cluster</name>
        <dbReference type="ChEBI" id="CHEBI:49883"/>
    </cofactor>
</comment>
<dbReference type="RefSeq" id="WP_280955974.1">
    <property type="nucleotide sequence ID" value="NZ_CP092145.1"/>
</dbReference>
<dbReference type="InterPro" id="IPR007197">
    <property type="entry name" value="rSAM"/>
</dbReference>
<dbReference type="PANTHER" id="PTHR43020:SF2">
    <property type="entry name" value="MITOCHONDRIAL TRNA METHYLTHIOTRANSFERASE CDK5RAP1"/>
    <property type="match status" value="1"/>
</dbReference>
<evidence type="ECO:0000256" key="3">
    <source>
        <dbReference type="ARBA" id="ARBA00022485"/>
    </source>
</evidence>
<dbReference type="GO" id="GO:0005829">
    <property type="term" value="C:cytosol"/>
    <property type="evidence" value="ECO:0007669"/>
    <property type="project" value="TreeGrafter"/>
</dbReference>
<keyword evidence="4 13" id="KW-0808">Transferase</keyword>
<evidence type="ECO:0000259" key="10">
    <source>
        <dbReference type="PROSITE" id="PS50926"/>
    </source>
</evidence>
<dbReference type="SFLD" id="SFLDG01082">
    <property type="entry name" value="B12-binding_domain_containing"/>
    <property type="match status" value="1"/>
</dbReference>
<feature type="domain" description="MTTase N-terminal" evidence="11">
    <location>
        <begin position="5"/>
        <end position="122"/>
    </location>
</feature>
<dbReference type="SUPFAM" id="SSF102114">
    <property type="entry name" value="Radical SAM enzymes"/>
    <property type="match status" value="1"/>
</dbReference>
<dbReference type="InterPro" id="IPR002792">
    <property type="entry name" value="TRAM_dom"/>
</dbReference>
<proteinExistence type="predicted"/>
<evidence type="ECO:0000256" key="7">
    <source>
        <dbReference type="ARBA" id="ARBA00023004"/>
    </source>
</evidence>
<dbReference type="Gene3D" id="3.80.30.20">
    <property type="entry name" value="tm_1862 like domain"/>
    <property type="match status" value="1"/>
</dbReference>
<dbReference type="InterPro" id="IPR006638">
    <property type="entry name" value="Elp3/MiaA/NifB-like_rSAM"/>
</dbReference>
<feature type="domain" description="Radical SAM core" evidence="12">
    <location>
        <begin position="135"/>
        <end position="364"/>
    </location>
</feature>
<keyword evidence="5" id="KW-0949">S-adenosyl-L-methionine</keyword>
<comment type="function">
    <text evidence="2">Catalyzes the methylthiolation of N6-(dimethylallyl)adenosine (i(6)A), leading to the formation of 2-methylthio-N6-(dimethylallyl)adenosine (ms(2)i(6)A) at position 37 in tRNAs that read codons beginning with uridine.</text>
</comment>
<dbReference type="SMART" id="SM00729">
    <property type="entry name" value="Elp3"/>
    <property type="match status" value="1"/>
</dbReference>
<dbReference type="Pfam" id="PF01938">
    <property type="entry name" value="TRAM"/>
    <property type="match status" value="1"/>
</dbReference>
<keyword evidence="8" id="KW-0411">Iron-sulfur</keyword>
<evidence type="ECO:0000256" key="2">
    <source>
        <dbReference type="ARBA" id="ARBA00003234"/>
    </source>
</evidence>
<dbReference type="AlphaFoldDB" id="A0AAJ6FDC2"/>
<reference evidence="13" key="1">
    <citation type="submission" date="2022-02" db="EMBL/GenBank/DDBJ databases">
        <title>Long-read sequencing of the primary endosymbionts of Cacopsylla melanoneura.</title>
        <authorList>
            <person name="Dittmer J."/>
            <person name="Corretto E."/>
            <person name="Stauffer C."/>
            <person name="Schuler H."/>
        </authorList>
    </citation>
    <scope>NUCLEOTIDE SEQUENCE</scope>
    <source>
        <strain evidence="13">Cmel4</strain>
    </source>
</reference>